<keyword evidence="2" id="KW-0328">Glycosyltransferase</keyword>
<dbReference type="Gene3D" id="3.90.550.10">
    <property type="entry name" value="Spore Coat Polysaccharide Biosynthesis Protein SpsA, Chain A"/>
    <property type="match status" value="1"/>
</dbReference>
<accession>A0A0F6YI73</accession>
<dbReference type="InterPro" id="IPR001173">
    <property type="entry name" value="Glyco_trans_2-like"/>
</dbReference>
<dbReference type="GO" id="GO:0016757">
    <property type="term" value="F:glycosyltransferase activity"/>
    <property type="evidence" value="ECO:0007669"/>
    <property type="project" value="UniProtKB-KW"/>
</dbReference>
<protein>
    <submittedName>
        <fullName evidence="5">Glycosyl transferase, group 2 family protein</fullName>
    </submittedName>
</protein>
<dbReference type="AlphaFoldDB" id="A0A0F6YI73"/>
<name>A0A0F6YI73_9BACT</name>
<reference evidence="5 6" key="1">
    <citation type="submission" date="2015-03" db="EMBL/GenBank/DDBJ databases">
        <title>Genome assembly of Sandaracinus amylolyticus DSM 53668.</title>
        <authorList>
            <person name="Sharma G."/>
            <person name="Subramanian S."/>
        </authorList>
    </citation>
    <scope>NUCLEOTIDE SEQUENCE [LARGE SCALE GENOMIC DNA]</scope>
    <source>
        <strain evidence="5 6">DSM 53668</strain>
    </source>
</reference>
<comment type="similarity">
    <text evidence="1">Belongs to the glycosyltransferase 2 family.</text>
</comment>
<dbReference type="SUPFAM" id="SSF53448">
    <property type="entry name" value="Nucleotide-diphospho-sugar transferases"/>
    <property type="match status" value="1"/>
</dbReference>
<dbReference type="Proteomes" id="UP000034883">
    <property type="component" value="Chromosome"/>
</dbReference>
<dbReference type="PANTHER" id="PTHR43685:SF5">
    <property type="entry name" value="GLYCOSYLTRANSFERASE EPSE-RELATED"/>
    <property type="match status" value="1"/>
</dbReference>
<keyword evidence="3 5" id="KW-0808">Transferase</keyword>
<keyword evidence="6" id="KW-1185">Reference proteome</keyword>
<gene>
    <name evidence="5" type="ORF">DB32_003821</name>
</gene>
<dbReference type="STRING" id="927083.DB32_003821"/>
<organism evidence="5 6">
    <name type="scientific">Sandaracinus amylolyticus</name>
    <dbReference type="NCBI Taxonomy" id="927083"/>
    <lineage>
        <taxon>Bacteria</taxon>
        <taxon>Pseudomonadati</taxon>
        <taxon>Myxococcota</taxon>
        <taxon>Polyangia</taxon>
        <taxon>Polyangiales</taxon>
        <taxon>Sandaracinaceae</taxon>
        <taxon>Sandaracinus</taxon>
    </lineage>
</organism>
<evidence type="ECO:0000313" key="5">
    <source>
        <dbReference type="EMBL" id="AKF06672.1"/>
    </source>
</evidence>
<evidence type="ECO:0000256" key="1">
    <source>
        <dbReference type="ARBA" id="ARBA00006739"/>
    </source>
</evidence>
<dbReference type="PANTHER" id="PTHR43685">
    <property type="entry name" value="GLYCOSYLTRANSFERASE"/>
    <property type="match status" value="1"/>
</dbReference>
<evidence type="ECO:0000313" key="6">
    <source>
        <dbReference type="Proteomes" id="UP000034883"/>
    </source>
</evidence>
<sequence>MEPRISVLLPYRDVAETIDEALSSVLVDREVPIEVIAIDDASRDASAAKVAAFRDPRVVMVRGEGAGIVRALQLGMAHARAPFLARMDGDDVSLPGRFAAQLDALSRDARLAVIGGRVEAFPAHVVQDGMRRYIAWMNALLTPVEHARDLFVEAPLCHPSVMIRRDALEQVGGYRDTEWAEDYDLWMRLDAAGWSLAKIERDVLRWREREGRLTFTDPRYSLERHRALKARFLAPKLAHIARGRALTCWGAGPTGRRFARALEQEGVRFSRFVDIDPRKIGRIARGAPIVGPDVIDRARELIVVAVGAEGARALIRAELTSRGWIEGDEFVCAA</sequence>
<dbReference type="SUPFAM" id="SSF51735">
    <property type="entry name" value="NAD(P)-binding Rossmann-fold domains"/>
    <property type="match status" value="1"/>
</dbReference>
<dbReference type="OrthoDB" id="5291101at2"/>
<proteinExistence type="inferred from homology"/>
<feature type="domain" description="Glycosyltransferase 2-like" evidence="4">
    <location>
        <begin position="6"/>
        <end position="171"/>
    </location>
</feature>
<dbReference type="KEGG" id="samy:DB32_003821"/>
<dbReference type="InterPro" id="IPR029044">
    <property type="entry name" value="Nucleotide-diphossugar_trans"/>
</dbReference>
<evidence type="ECO:0000256" key="3">
    <source>
        <dbReference type="ARBA" id="ARBA00022679"/>
    </source>
</evidence>
<dbReference type="InterPro" id="IPR036291">
    <property type="entry name" value="NAD(P)-bd_dom_sf"/>
</dbReference>
<evidence type="ECO:0000256" key="2">
    <source>
        <dbReference type="ARBA" id="ARBA00022676"/>
    </source>
</evidence>
<dbReference type="Pfam" id="PF00535">
    <property type="entry name" value="Glycos_transf_2"/>
    <property type="match status" value="1"/>
</dbReference>
<dbReference type="RefSeq" id="WP_053233820.1">
    <property type="nucleotide sequence ID" value="NZ_CP011125.1"/>
</dbReference>
<evidence type="ECO:0000259" key="4">
    <source>
        <dbReference type="Pfam" id="PF00535"/>
    </source>
</evidence>
<dbReference type="InterPro" id="IPR050834">
    <property type="entry name" value="Glycosyltransf_2"/>
</dbReference>
<dbReference type="EMBL" id="CP011125">
    <property type="protein sequence ID" value="AKF06672.1"/>
    <property type="molecule type" value="Genomic_DNA"/>
</dbReference>